<dbReference type="Gene3D" id="3.40.50.300">
    <property type="entry name" value="P-loop containing nucleotide triphosphate hydrolases"/>
    <property type="match status" value="1"/>
</dbReference>
<organism evidence="11 12">
    <name type="scientific">Pontibacter amylolyticus</name>
    <dbReference type="NCBI Taxonomy" id="1424080"/>
    <lineage>
        <taxon>Bacteria</taxon>
        <taxon>Pseudomonadati</taxon>
        <taxon>Bacteroidota</taxon>
        <taxon>Cytophagia</taxon>
        <taxon>Cytophagales</taxon>
        <taxon>Hymenobacteraceae</taxon>
        <taxon>Pontibacter</taxon>
    </lineage>
</organism>
<evidence type="ECO:0000256" key="3">
    <source>
        <dbReference type="ARBA" id="ARBA00022679"/>
    </source>
</evidence>
<dbReference type="PANTHER" id="PTHR32309:SF13">
    <property type="entry name" value="FERRIC ENTEROBACTIN TRANSPORT PROTEIN FEPE"/>
    <property type="match status" value="1"/>
</dbReference>
<dbReference type="InterPro" id="IPR032807">
    <property type="entry name" value="GNVR"/>
</dbReference>
<dbReference type="InterPro" id="IPR050445">
    <property type="entry name" value="Bact_polysacc_biosynth/exp"/>
</dbReference>
<proteinExistence type="inferred from homology"/>
<accession>A0ABQ1W5I1</accession>
<dbReference type="CDD" id="cd05387">
    <property type="entry name" value="BY-kinase"/>
    <property type="match status" value="1"/>
</dbReference>
<keyword evidence="3" id="KW-0808">Transferase</keyword>
<evidence type="ECO:0000256" key="7">
    <source>
        <dbReference type="ARBA" id="ARBA00023137"/>
    </source>
</evidence>
<dbReference type="InterPro" id="IPR025669">
    <property type="entry name" value="AAA_dom"/>
</dbReference>
<comment type="similarity">
    <text evidence="1">Belongs to the CpsD/CapB family.</text>
</comment>
<feature type="domain" description="Tyrosine-protein kinase G-rich" evidence="10">
    <location>
        <begin position="381"/>
        <end position="458"/>
    </location>
</feature>
<dbReference type="GO" id="GO:0016301">
    <property type="term" value="F:kinase activity"/>
    <property type="evidence" value="ECO:0007669"/>
    <property type="project" value="UniProtKB-KW"/>
</dbReference>
<evidence type="ECO:0000259" key="9">
    <source>
        <dbReference type="Pfam" id="PF13614"/>
    </source>
</evidence>
<comment type="catalytic activity">
    <reaction evidence="8">
        <text>L-tyrosyl-[protein] + ATP = O-phospho-L-tyrosyl-[protein] + ADP + H(+)</text>
        <dbReference type="Rhea" id="RHEA:10596"/>
        <dbReference type="Rhea" id="RHEA-COMP:10136"/>
        <dbReference type="Rhea" id="RHEA-COMP:20101"/>
        <dbReference type="ChEBI" id="CHEBI:15378"/>
        <dbReference type="ChEBI" id="CHEBI:30616"/>
        <dbReference type="ChEBI" id="CHEBI:46858"/>
        <dbReference type="ChEBI" id="CHEBI:61978"/>
        <dbReference type="ChEBI" id="CHEBI:456216"/>
        <dbReference type="EC" id="2.7.10.2"/>
    </reaction>
</comment>
<comment type="caution">
    <text evidence="11">The sequence shown here is derived from an EMBL/GenBank/DDBJ whole genome shotgun (WGS) entry which is preliminary data.</text>
</comment>
<evidence type="ECO:0000256" key="6">
    <source>
        <dbReference type="ARBA" id="ARBA00022840"/>
    </source>
</evidence>
<keyword evidence="6" id="KW-0067">ATP-binding</keyword>
<evidence type="ECO:0000256" key="5">
    <source>
        <dbReference type="ARBA" id="ARBA00022777"/>
    </source>
</evidence>
<protein>
    <recommendedName>
        <fullName evidence="2">non-specific protein-tyrosine kinase</fullName>
        <ecNumber evidence="2">2.7.10.2</ecNumber>
    </recommendedName>
</protein>
<dbReference type="SUPFAM" id="SSF52540">
    <property type="entry name" value="P-loop containing nucleoside triphosphate hydrolases"/>
    <property type="match status" value="1"/>
</dbReference>
<evidence type="ECO:0000256" key="1">
    <source>
        <dbReference type="ARBA" id="ARBA00007316"/>
    </source>
</evidence>
<reference evidence="12" key="1">
    <citation type="journal article" date="2019" name="Int. J. Syst. Evol. Microbiol.">
        <title>The Global Catalogue of Microorganisms (GCM) 10K type strain sequencing project: providing services to taxonomists for standard genome sequencing and annotation.</title>
        <authorList>
            <consortium name="The Broad Institute Genomics Platform"/>
            <consortium name="The Broad Institute Genome Sequencing Center for Infectious Disease"/>
            <person name="Wu L."/>
            <person name="Ma J."/>
        </authorList>
    </citation>
    <scope>NUCLEOTIDE SEQUENCE [LARGE SCALE GENOMIC DNA]</scope>
    <source>
        <strain evidence="12">CGMCC 1.12749</strain>
    </source>
</reference>
<name>A0ABQ1W5I1_9BACT</name>
<dbReference type="Pfam" id="PF13807">
    <property type="entry name" value="GNVR"/>
    <property type="match status" value="1"/>
</dbReference>
<dbReference type="NCBIfam" id="TIGR01007">
    <property type="entry name" value="eps_fam"/>
    <property type="match status" value="1"/>
</dbReference>
<evidence type="ECO:0000256" key="4">
    <source>
        <dbReference type="ARBA" id="ARBA00022741"/>
    </source>
</evidence>
<dbReference type="InterPro" id="IPR005702">
    <property type="entry name" value="Wzc-like_C"/>
</dbReference>
<dbReference type="EC" id="2.7.10.2" evidence="2"/>
<gene>
    <name evidence="11" type="ORF">GCM10011323_16130</name>
</gene>
<feature type="domain" description="AAA" evidence="9">
    <location>
        <begin position="523"/>
        <end position="648"/>
    </location>
</feature>
<dbReference type="Pfam" id="PF13614">
    <property type="entry name" value="AAA_31"/>
    <property type="match status" value="1"/>
</dbReference>
<dbReference type="PANTHER" id="PTHR32309">
    <property type="entry name" value="TYROSINE-PROTEIN KINASE"/>
    <property type="match status" value="1"/>
</dbReference>
<keyword evidence="12" id="KW-1185">Reference proteome</keyword>
<keyword evidence="7" id="KW-0829">Tyrosine-protein kinase</keyword>
<sequence length="724" mass="81804">MYESTASLIIKDENKGVDDPRMTESINMFTSKKIVENEIEVIQSRALMKKVVEDLGLYAVMYEEGNIKPISAYLSSPVSIKLKNPYKLPVNADQPSKISLGFNHKSNKVTLDKEVYPINKWVQTPYGEMQFLMNPNQQYKTSNILYVQLLHPQLVTDAILHNLSVSPASKLSTVVNLTIKDNVPQRGENILNQLIYIYHQTAVTDRNTLALNTLKFIEERIKVVEKELGLLESHVQKYKSTKGIVDLSEQGKVFLQNVGDNARKMEDITIQLAVLNKVEDYVISKNNTSSIVPATLGINDPVLSQLLQKLYDSEIQYQRLRKTTGENNPLVVSIYDEIEKIRPSILENIQSQRENLLATRSNLLNTRSKYNTALQIIPENERELLDITRQLEIKNSVYTFLLQKREETALSFAPITTDSRVIDVAESSLWPVSPKPNLVYIIAFGMAILTGVVLITGKELLSGKILYRSEVENFIKAPIVAELSNISKRKSKVFEKPDAYVIEQFRHMRTTLGLYGRTFSKKKILVTSSIPGEGKSYVSSNLAYSLALSGKRVALLDMDLRNPNATTLFDSLNEEGITDYLNSEIEIAKIIKETDLANLILIPAGTNIGDNSELLLNGRLETLFDLLEAEFDYIILDSPPASLVTDAYLLAEFCDITLFIVRHAYTPKSIVQRLELVTRTQPIKNLAIVFNGVKVRGFFKESYGYGYGYSVEGKYKNNYAHRRS</sequence>
<keyword evidence="4" id="KW-0547">Nucleotide-binding</keyword>
<dbReference type="Proteomes" id="UP000634043">
    <property type="component" value="Unassembled WGS sequence"/>
</dbReference>
<evidence type="ECO:0000313" key="11">
    <source>
        <dbReference type="EMBL" id="GGG12446.1"/>
    </source>
</evidence>
<evidence type="ECO:0000256" key="8">
    <source>
        <dbReference type="ARBA" id="ARBA00051245"/>
    </source>
</evidence>
<evidence type="ECO:0000259" key="10">
    <source>
        <dbReference type="Pfam" id="PF13807"/>
    </source>
</evidence>
<dbReference type="InterPro" id="IPR027417">
    <property type="entry name" value="P-loop_NTPase"/>
</dbReference>
<dbReference type="EMBL" id="BMFP01000003">
    <property type="protein sequence ID" value="GGG12446.1"/>
    <property type="molecule type" value="Genomic_DNA"/>
</dbReference>
<evidence type="ECO:0000313" key="12">
    <source>
        <dbReference type="Proteomes" id="UP000634043"/>
    </source>
</evidence>
<keyword evidence="5 11" id="KW-0418">Kinase</keyword>
<evidence type="ECO:0000256" key="2">
    <source>
        <dbReference type="ARBA" id="ARBA00011903"/>
    </source>
</evidence>